<evidence type="ECO:0000256" key="15">
    <source>
        <dbReference type="ARBA" id="ARBA00046863"/>
    </source>
</evidence>
<evidence type="ECO:0000256" key="4">
    <source>
        <dbReference type="ARBA" id="ARBA00022431"/>
    </source>
</evidence>
<keyword evidence="10" id="KW-1161">Viral attachment to host cell</keyword>
<evidence type="ECO:0000256" key="10">
    <source>
        <dbReference type="ARBA" id="ARBA00022804"/>
    </source>
</evidence>
<dbReference type="GO" id="GO:0019069">
    <property type="term" value="P:viral capsid assembly"/>
    <property type="evidence" value="ECO:0007669"/>
    <property type="project" value="InterPro"/>
</dbReference>
<keyword evidence="13" id="KW-0238">DNA-binding</keyword>
<evidence type="ECO:0000256" key="14">
    <source>
        <dbReference type="ARBA" id="ARBA00023296"/>
    </source>
</evidence>
<accession>A0AAE7C148</accession>
<comment type="subunit">
    <text evidence="15">Homomultimer. Assembles in the nucleus, presumably in an immature form, then migrates to the cytoplasm once assembled as mature virion. Interacts with Rep; this interaction relocates Rep into the nucleus.</text>
</comment>
<dbReference type="Proteomes" id="UP000832038">
    <property type="component" value="Segment"/>
</dbReference>
<evidence type="ECO:0000256" key="12">
    <source>
        <dbReference type="ARBA" id="ARBA00022890"/>
    </source>
</evidence>
<evidence type="ECO:0000256" key="5">
    <source>
        <dbReference type="ARBA" id="ARBA00022524"/>
    </source>
</evidence>
<evidence type="ECO:0000313" key="17">
    <source>
        <dbReference type="Proteomes" id="UP000832038"/>
    </source>
</evidence>
<keyword evidence="5" id="KW-1163">Viral penetration into host nucleus</keyword>
<dbReference type="GO" id="GO:0019062">
    <property type="term" value="P:virion attachment to host cell"/>
    <property type="evidence" value="ECO:0007669"/>
    <property type="project" value="UniProtKB-KW"/>
</dbReference>
<evidence type="ECO:0000256" key="11">
    <source>
        <dbReference type="ARBA" id="ARBA00022844"/>
    </source>
</evidence>
<keyword evidence="7" id="KW-1048">Host nucleus</keyword>
<evidence type="ECO:0000256" key="6">
    <source>
        <dbReference type="ARBA" id="ARBA00022561"/>
    </source>
</evidence>
<dbReference type="GO" id="GO:0003677">
    <property type="term" value="F:DNA binding"/>
    <property type="evidence" value="ECO:0007669"/>
    <property type="project" value="UniProtKB-KW"/>
</dbReference>
<dbReference type="InterPro" id="IPR003383">
    <property type="entry name" value="Circovirus_capsid"/>
</dbReference>
<dbReference type="GO" id="GO:0075732">
    <property type="term" value="P:viral penetration into host nucleus"/>
    <property type="evidence" value="ECO:0007669"/>
    <property type="project" value="UniProtKB-KW"/>
</dbReference>
<keyword evidence="12" id="KW-1164">Virus endocytosis by host</keyword>
<evidence type="ECO:0000256" key="2">
    <source>
        <dbReference type="ARBA" id="ARBA00004328"/>
    </source>
</evidence>
<dbReference type="GeneID" id="80538376"/>
<comment type="subcellular location">
    <subcellularLocation>
        <location evidence="1">Host nucleus</location>
    </subcellularLocation>
    <subcellularLocation>
        <location evidence="2">Virion</location>
    </subcellularLocation>
</comment>
<keyword evidence="17" id="KW-1185">Reference proteome</keyword>
<keyword evidence="9" id="KW-1162">Viral penetration into host cytoplasm</keyword>
<dbReference type="Pfam" id="PF02443">
    <property type="entry name" value="Circo_capsid"/>
    <property type="match status" value="1"/>
</dbReference>
<proteinExistence type="inferred from homology"/>
<dbReference type="GO" id="GO:0039615">
    <property type="term" value="C:T=1 icosahedral viral capsid"/>
    <property type="evidence" value="ECO:0007669"/>
    <property type="project" value="UniProtKB-KW"/>
</dbReference>
<keyword evidence="6" id="KW-0167">Capsid protein</keyword>
<keyword evidence="8" id="KW-0945">Host-virus interaction</keyword>
<evidence type="ECO:0000256" key="3">
    <source>
        <dbReference type="ARBA" id="ARBA00010301"/>
    </source>
</evidence>
<dbReference type="RefSeq" id="YP_010799931.1">
    <property type="nucleotide sequence ID" value="NC_076706.1"/>
</dbReference>
<dbReference type="KEGG" id="vg:80538376"/>
<sequence>MYPAQLPGFTEYGNVYSHFKMLKCVLHISSQYSKAGDSFLVVPSRNFATTVGPFGLTNGGGGGAAEGSGAVTGPTVSQLLPPAVESALRQSKWQKTLRPNTTKTYVRVGFKPYTMVATLGPVADNTVGAPEYYRTWEASRWMPMSWAVPQGSSQAEPAHFYGPYIAENQMSTNEAPQTPVFYYTMTVYFQFRGQK</sequence>
<keyword evidence="4" id="KW-1140">T=1 icosahedral capsid protein</keyword>
<dbReference type="EMBL" id="MK738138">
    <property type="protein sequence ID" value="QIK03927.1"/>
    <property type="molecule type" value="Genomic_DNA"/>
</dbReference>
<keyword evidence="14" id="KW-1160">Virus entry into host cell</keyword>
<reference evidence="16" key="1">
    <citation type="submission" date="2019-04" db="EMBL/GenBank/DDBJ databases">
        <title>The virome of wild rodents.</title>
        <authorList>
            <person name="Babkin I.V."/>
            <person name="Tikunov A."/>
            <person name="Tikunova N.V."/>
        </authorList>
    </citation>
    <scope>NUCLEOTIDE SEQUENCE</scope>
    <source>
        <strain evidence="16">MR-11</strain>
    </source>
</reference>
<name>A0AAE7C148_9VIRU</name>
<evidence type="ECO:0000256" key="13">
    <source>
        <dbReference type="ARBA" id="ARBA00023125"/>
    </source>
</evidence>
<evidence type="ECO:0000313" key="16">
    <source>
        <dbReference type="EMBL" id="QIK03927.1"/>
    </source>
</evidence>
<evidence type="ECO:0000256" key="7">
    <source>
        <dbReference type="ARBA" id="ARBA00022562"/>
    </source>
</evidence>
<dbReference type="GO" id="GO:0043657">
    <property type="term" value="C:host cell"/>
    <property type="evidence" value="ECO:0007669"/>
    <property type="project" value="GOC"/>
</dbReference>
<organism evidence="16 17">
    <name type="scientific">Northern red-backed vole stool-associated circular virus 11</name>
    <dbReference type="NCBI Taxonomy" id="2714164"/>
    <lineage>
        <taxon>Viruses</taxon>
        <taxon>Monodnaviria</taxon>
        <taxon>Shotokuvirae</taxon>
        <taxon>Cressdnaviricota</taxon>
        <taxon>Arfiviricetes</taxon>
        <taxon>Cirlivirales</taxon>
        <taxon>Vilyaviridae</taxon>
        <taxon>Ringilvirus</taxon>
        <taxon>Ringilvirus tuor</taxon>
    </lineage>
</organism>
<keyword evidence="11" id="KW-0946">Virion</keyword>
<comment type="similarity">
    <text evidence="3">Belongs to the circoviridae capsid protein family.</text>
</comment>
<evidence type="ECO:0000256" key="8">
    <source>
        <dbReference type="ARBA" id="ARBA00022581"/>
    </source>
</evidence>
<evidence type="ECO:0000256" key="9">
    <source>
        <dbReference type="ARBA" id="ARBA00022595"/>
    </source>
</evidence>
<dbReference type="GO" id="GO:0075509">
    <property type="term" value="P:endocytosis involved in viral entry into host cell"/>
    <property type="evidence" value="ECO:0007669"/>
    <property type="project" value="UniProtKB-KW"/>
</dbReference>
<dbReference type="GO" id="GO:0042025">
    <property type="term" value="C:host cell nucleus"/>
    <property type="evidence" value="ECO:0007669"/>
    <property type="project" value="UniProtKB-SubCell"/>
</dbReference>
<evidence type="ECO:0000256" key="1">
    <source>
        <dbReference type="ARBA" id="ARBA00004147"/>
    </source>
</evidence>
<protein>
    <submittedName>
        <fullName evidence="16">Capsid protein</fullName>
    </submittedName>
</protein>